<dbReference type="SUPFAM" id="SSF51445">
    <property type="entry name" value="(Trans)glycosidases"/>
    <property type="match status" value="1"/>
</dbReference>
<keyword evidence="2 6" id="KW-0378">Hydrolase</keyword>
<evidence type="ECO:0000313" key="6">
    <source>
        <dbReference type="EMBL" id="SUN49270.1"/>
    </source>
</evidence>
<protein>
    <submittedName>
        <fullName evidence="6">Glycoside hydrolase</fullName>
        <ecNumber evidence="6">3.2.1.86</ecNumber>
    </submittedName>
</protein>
<dbReference type="EC" id="3.2.1.86" evidence="6"/>
<proteinExistence type="inferred from homology"/>
<organism evidence="6 7">
    <name type="scientific">Streptococcus equi subsp. equi</name>
    <dbReference type="NCBI Taxonomy" id="148942"/>
    <lineage>
        <taxon>Bacteria</taxon>
        <taxon>Bacillati</taxon>
        <taxon>Bacillota</taxon>
        <taxon>Bacilli</taxon>
        <taxon>Lactobacillales</taxon>
        <taxon>Streptococcaceae</taxon>
        <taxon>Streptococcus</taxon>
    </lineage>
</organism>
<dbReference type="GO" id="GO:0016052">
    <property type="term" value="P:carbohydrate catabolic process"/>
    <property type="evidence" value="ECO:0007669"/>
    <property type="project" value="TreeGrafter"/>
</dbReference>
<accession>A0A380JUP7</accession>
<keyword evidence="3 6" id="KW-0326">Glycosidase</keyword>
<dbReference type="InterPro" id="IPR001360">
    <property type="entry name" value="Glyco_hydro_1"/>
</dbReference>
<evidence type="ECO:0000256" key="4">
    <source>
        <dbReference type="PROSITE-ProRule" id="PRU10055"/>
    </source>
</evidence>
<evidence type="ECO:0000256" key="5">
    <source>
        <dbReference type="RuleBase" id="RU003690"/>
    </source>
</evidence>
<dbReference type="Gene3D" id="3.20.20.80">
    <property type="entry name" value="Glycosidases"/>
    <property type="match status" value="1"/>
</dbReference>
<evidence type="ECO:0000256" key="2">
    <source>
        <dbReference type="ARBA" id="ARBA00022801"/>
    </source>
</evidence>
<gene>
    <name evidence="6" type="primary">bglH_2</name>
    <name evidence="6" type="ORF">NCTC12092_01820</name>
</gene>
<dbReference type="InterPro" id="IPR018120">
    <property type="entry name" value="Glyco_hydro_1_AS"/>
</dbReference>
<dbReference type="FunFam" id="3.20.20.80:FF:000004">
    <property type="entry name" value="Beta-glucosidase 6-phospho-beta-glucosidase"/>
    <property type="match status" value="1"/>
</dbReference>
<dbReference type="InterPro" id="IPR017853">
    <property type="entry name" value="GH"/>
</dbReference>
<dbReference type="RefSeq" id="WP_115251361.1">
    <property type="nucleotide sequence ID" value="NZ_UHFF01000002.1"/>
</dbReference>
<dbReference type="EMBL" id="UHFF01000002">
    <property type="protein sequence ID" value="SUN49270.1"/>
    <property type="molecule type" value="Genomic_DNA"/>
</dbReference>
<dbReference type="Proteomes" id="UP000254461">
    <property type="component" value="Unassembled WGS sequence"/>
</dbReference>
<evidence type="ECO:0000256" key="1">
    <source>
        <dbReference type="ARBA" id="ARBA00010838"/>
    </source>
</evidence>
<dbReference type="GO" id="GO:0008706">
    <property type="term" value="F:6-phospho-beta-glucosidase activity"/>
    <property type="evidence" value="ECO:0007669"/>
    <property type="project" value="UniProtKB-EC"/>
</dbReference>
<dbReference type="PRINTS" id="PR00131">
    <property type="entry name" value="GLHYDRLASE1"/>
</dbReference>
<evidence type="ECO:0000256" key="3">
    <source>
        <dbReference type="ARBA" id="ARBA00023295"/>
    </source>
</evidence>
<dbReference type="Pfam" id="PF00232">
    <property type="entry name" value="Glyco_hydro_1"/>
    <property type="match status" value="1"/>
</dbReference>
<dbReference type="PROSITE" id="PS00572">
    <property type="entry name" value="GLYCOSYL_HYDROL_F1_1"/>
    <property type="match status" value="1"/>
</dbReference>
<dbReference type="AlphaFoldDB" id="A0A380JUP7"/>
<dbReference type="PANTHER" id="PTHR10353">
    <property type="entry name" value="GLYCOSYL HYDROLASE"/>
    <property type="match status" value="1"/>
</dbReference>
<reference evidence="6 7" key="1">
    <citation type="submission" date="2018-06" db="EMBL/GenBank/DDBJ databases">
        <authorList>
            <consortium name="Pathogen Informatics"/>
            <person name="Doyle S."/>
        </authorList>
    </citation>
    <scope>NUCLEOTIDE SEQUENCE [LARGE SCALE GENOMIC DNA]</scope>
    <source>
        <strain evidence="6 7">NCTC12092</strain>
    </source>
</reference>
<comment type="similarity">
    <text evidence="1 5">Belongs to the glycosyl hydrolase 1 family.</text>
</comment>
<feature type="active site" description="Nucleophile" evidence="4">
    <location>
        <position position="379"/>
    </location>
</feature>
<sequence length="481" mass="56529">MVFPKHFLWGGATSAGQYEGGYDVDGRGLSHMDYIRFLPRIDNQEHRVLNVSAEQYEAYKQQEPQHFPFRRGTDFYHRYKEDIALMKELGFKTYRMSINWSRLYPTGMEEKPLQEGVDFYHRVFDELKKANIEPLVTMTHYDIPAYLTETYNGWEHPIVVKLWTRFSTFLLEEYQHDVKYWLTFNEINMICNAPYLGGGLFVEKSKKNRLSVIHQALHHMFIASALTVDYAHQHTPGAMVGNMICRLLNYAYTCKPADQLAVLKDNQLNLFFEDVMARGYYPSYILNYYRDNDVTIDYYEHYEDILKKGTVDFLSFSYYFTSVISDDEDKREKMGTFVRTLKNPYLDLTEWGWATDPTGLRIALNDLYDRYQKPLFVVENGLGALDEMKDGRIHDPYRIDYLRQHIEAIGKAIDDGVDVMGYTIWGWIDIVSMGDAQMSKRYGLVYVDVDDEGNGTYNRYQKDSFYWYQKVIATNGEDLTD</sequence>
<name>A0A380JUP7_9STRE</name>
<dbReference type="GO" id="GO:0005829">
    <property type="term" value="C:cytosol"/>
    <property type="evidence" value="ECO:0007669"/>
    <property type="project" value="TreeGrafter"/>
</dbReference>
<dbReference type="PANTHER" id="PTHR10353:SF122">
    <property type="entry name" value="6-PHOSPHO-BETA-GLUCOSIDASE ASCB-RELATED"/>
    <property type="match status" value="1"/>
</dbReference>
<evidence type="ECO:0000313" key="7">
    <source>
        <dbReference type="Proteomes" id="UP000254461"/>
    </source>
</evidence>